<dbReference type="STRING" id="453582.SAMN05421580_1088"/>
<feature type="region of interest" description="Disordered" evidence="1">
    <location>
        <begin position="165"/>
        <end position="193"/>
    </location>
</feature>
<dbReference type="Pfam" id="PF13730">
    <property type="entry name" value="HTH_36"/>
    <property type="match status" value="1"/>
</dbReference>
<keyword evidence="3" id="KW-1185">Reference proteome</keyword>
<gene>
    <name evidence="2" type="ORF">SAMN05421580_1088</name>
</gene>
<sequence length="193" mass="21921">MGSCARGHEVMGRHRQNENRTEQFAKWIYPHRLLPAWKSLTFPARDAYFHLAVRCFAETAEKRRNATNNNGALYRSLRSLADDMGCSVKTAGAALADLQAKGWIVCTNEWERGLDGKGKTATFRLTMMPMPGRTATKEPERWSLGHDYPVLVYASYLPKPRSRRLENLSRKQNPPPHSGTVVQPKRTQLKAIK</sequence>
<reference evidence="3" key="1">
    <citation type="submission" date="2017-01" db="EMBL/GenBank/DDBJ databases">
        <authorList>
            <person name="Varghese N."/>
            <person name="Submissions S."/>
        </authorList>
    </citation>
    <scope>NUCLEOTIDE SEQUENCE [LARGE SCALE GENOMIC DNA]</scope>
    <source>
        <strain evidence="3">DSM 19945</strain>
    </source>
</reference>
<accession>A0A1N7NLZ0</accession>
<evidence type="ECO:0008006" key="4">
    <source>
        <dbReference type="Google" id="ProtNLM"/>
    </source>
</evidence>
<dbReference type="Proteomes" id="UP000186221">
    <property type="component" value="Unassembled WGS sequence"/>
</dbReference>
<protein>
    <recommendedName>
        <fullName evidence="4">Helix-turn-helix domain-containing protein</fullName>
    </recommendedName>
</protein>
<evidence type="ECO:0000256" key="1">
    <source>
        <dbReference type="SAM" id="MobiDB-lite"/>
    </source>
</evidence>
<organism evidence="2 3">
    <name type="scientific">Rhodobacter aestuarii</name>
    <dbReference type="NCBI Taxonomy" id="453582"/>
    <lineage>
        <taxon>Bacteria</taxon>
        <taxon>Pseudomonadati</taxon>
        <taxon>Pseudomonadota</taxon>
        <taxon>Alphaproteobacteria</taxon>
        <taxon>Rhodobacterales</taxon>
        <taxon>Rhodobacter group</taxon>
        <taxon>Rhodobacter</taxon>
    </lineage>
</organism>
<dbReference type="EMBL" id="FTOG01000008">
    <property type="protein sequence ID" value="SIS99386.1"/>
    <property type="molecule type" value="Genomic_DNA"/>
</dbReference>
<evidence type="ECO:0000313" key="3">
    <source>
        <dbReference type="Proteomes" id="UP000186221"/>
    </source>
</evidence>
<proteinExistence type="predicted"/>
<evidence type="ECO:0000313" key="2">
    <source>
        <dbReference type="EMBL" id="SIS99386.1"/>
    </source>
</evidence>
<name>A0A1N7NLZ0_9RHOB</name>
<dbReference type="AlphaFoldDB" id="A0A1N7NLZ0"/>